<name>A0A068CFW8_9CAUD</name>
<dbReference type="RefSeq" id="YP_009055737.1">
    <property type="nucleotide sequence ID" value="NC_024787.1"/>
</dbReference>
<dbReference type="EC" id="2.7.7.7" evidence="1"/>
<protein>
    <submittedName>
        <fullName evidence="1">DNA polymerase I</fullName>
        <ecNumber evidence="1">2.7.7.7</ecNumber>
    </submittedName>
</protein>
<keyword evidence="1" id="KW-0808">Transferase</keyword>
<accession>A0A068CFW8</accession>
<evidence type="ECO:0000313" key="1">
    <source>
        <dbReference type="EMBL" id="AID17426.1"/>
    </source>
</evidence>
<dbReference type="GO" id="GO:0003887">
    <property type="term" value="F:DNA-directed DNA polymerase activity"/>
    <property type="evidence" value="ECO:0007669"/>
    <property type="project" value="UniProtKB-EC"/>
</dbReference>
<dbReference type="Proteomes" id="UP000027391">
    <property type="component" value="Segment"/>
</dbReference>
<reference evidence="1 2" key="1">
    <citation type="submission" date="2014-03" db="EMBL/GenBank/DDBJ databases">
        <title>Genome sequencing of lytic Listeria phages.</title>
        <authorList>
            <person name="Woolston J."/>
            <person name="Rajanna C."/>
            <person name="Abuladze T."/>
            <person name="Li M."/>
            <person name="Anderson B."/>
            <person name="Sulakvelidze A."/>
        </authorList>
    </citation>
    <scope>NUCLEOTIDE SEQUENCE [LARGE SCALE GENOMIC DNA]</scope>
</reference>
<keyword evidence="1" id="KW-0548">Nucleotidyltransferase</keyword>
<sequence>MSSKGFIKFNNNRDTKIGYYLSVTQQIEDSFKLSDLAYEMTDMGGYDKPLLILRKNMLKTTTIKKQQSKKNGKRK</sequence>
<organism evidence="1 2">
    <name type="scientific">Listeria phage LMTA-148</name>
    <dbReference type="NCBI Taxonomy" id="1486413"/>
    <lineage>
        <taxon>Viruses</taxon>
        <taxon>Duplodnaviria</taxon>
        <taxon>Heunggongvirae</taxon>
        <taxon>Uroviricota</taxon>
        <taxon>Caudoviricetes</taxon>
        <taxon>Herelleviridae</taxon>
        <taxon>Jasinskavirinae</taxon>
        <taxon>Pecentumvirus</taxon>
        <taxon>Pecentumvirus LMTA148</taxon>
    </lineage>
</organism>
<dbReference type="EMBL" id="KJ591604">
    <property type="protein sequence ID" value="AID17426.1"/>
    <property type="molecule type" value="Genomic_DNA"/>
</dbReference>
<proteinExistence type="predicted"/>
<dbReference type="GeneID" id="20282958"/>
<evidence type="ECO:0000313" key="2">
    <source>
        <dbReference type="Proteomes" id="UP000027391"/>
    </source>
</evidence>
<keyword evidence="2" id="KW-1185">Reference proteome</keyword>
<dbReference type="KEGG" id="vg:20282958"/>